<feature type="compositionally biased region" description="Acidic residues" evidence="1">
    <location>
        <begin position="198"/>
        <end position="207"/>
    </location>
</feature>
<dbReference type="Proteomes" id="UP000033540">
    <property type="component" value="Unassembled WGS sequence"/>
</dbReference>
<evidence type="ECO:0000313" key="3">
    <source>
        <dbReference type="Proteomes" id="UP000033540"/>
    </source>
</evidence>
<proteinExistence type="predicted"/>
<comment type="caution">
    <text evidence="2">The sequence shown here is derived from an EMBL/GenBank/DDBJ whole genome shotgun (WGS) entry which is preliminary data.</text>
</comment>
<evidence type="ECO:0000256" key="1">
    <source>
        <dbReference type="SAM" id="MobiDB-lite"/>
    </source>
</evidence>
<reference evidence="2 3" key="1">
    <citation type="submission" date="2015-02" db="EMBL/GenBank/DDBJ databases">
        <title>Draft genome sequence of Aspergillus parasiticus SU-1.</title>
        <authorList>
            <person name="Yu J."/>
            <person name="Fedorova N."/>
            <person name="Yin Y."/>
            <person name="Losada L."/>
            <person name="Zafar N."/>
            <person name="Taujale R."/>
            <person name="Ehrlich K.C."/>
            <person name="Bhatnagar D."/>
            <person name="Cleveland T.E."/>
            <person name="Bennett J.W."/>
            <person name="Nierman W.C."/>
        </authorList>
    </citation>
    <scope>NUCLEOTIDE SEQUENCE [LARGE SCALE GENOMIC DNA]</scope>
    <source>
        <strain evidence="3">ATCC 56775 / NRRL 5862 / SRRC 143 / SU-1</strain>
    </source>
</reference>
<feature type="compositionally biased region" description="Low complexity" evidence="1">
    <location>
        <begin position="164"/>
        <end position="177"/>
    </location>
</feature>
<accession>A0A0F0I914</accession>
<organism evidence="2 3">
    <name type="scientific">Aspergillus parasiticus (strain ATCC 56775 / NRRL 5862 / SRRC 143 / SU-1)</name>
    <dbReference type="NCBI Taxonomy" id="1403190"/>
    <lineage>
        <taxon>Eukaryota</taxon>
        <taxon>Fungi</taxon>
        <taxon>Dikarya</taxon>
        <taxon>Ascomycota</taxon>
        <taxon>Pezizomycotina</taxon>
        <taxon>Eurotiomycetes</taxon>
        <taxon>Eurotiomycetidae</taxon>
        <taxon>Eurotiales</taxon>
        <taxon>Aspergillaceae</taxon>
        <taxon>Aspergillus</taxon>
        <taxon>Aspergillus subgen. Circumdati</taxon>
    </lineage>
</organism>
<dbReference type="EMBL" id="JZEE01000518">
    <property type="protein sequence ID" value="KJK64239.1"/>
    <property type="molecule type" value="Genomic_DNA"/>
</dbReference>
<gene>
    <name evidence="2" type="ORF">P875_00138327</name>
</gene>
<name>A0A0F0I914_ASPPU</name>
<dbReference type="AlphaFoldDB" id="A0A0F0I914"/>
<feature type="region of interest" description="Disordered" evidence="1">
    <location>
        <begin position="160"/>
        <end position="232"/>
    </location>
</feature>
<dbReference type="OrthoDB" id="4492028at2759"/>
<feature type="region of interest" description="Disordered" evidence="1">
    <location>
        <begin position="1"/>
        <end position="71"/>
    </location>
</feature>
<evidence type="ECO:0000313" key="2">
    <source>
        <dbReference type="EMBL" id="KJK64239.1"/>
    </source>
</evidence>
<feature type="compositionally biased region" description="Polar residues" evidence="1">
    <location>
        <begin position="39"/>
        <end position="71"/>
    </location>
</feature>
<protein>
    <submittedName>
        <fullName evidence="2">Uncharacterized protein</fullName>
    </submittedName>
</protein>
<sequence length="309" mass="33830">MAEKRPASSDMGSDLPSKKAKVLNETQEWILDEDEFPATPSSPLSPSETNDSSADTDALSESSSTGPATPSPYTVEFFADMANTIANLFPFEAFAKAHDCTISDVSQAISAMVVAPLSDPSFTWHSDNEISIAEYGQGMISIWNEHYERKLRNADTMKSTIDLTTPTGSTSSSGVRTPSEDGSELSASFDKEPLGETSSEDEDEPPDSEAPGLPKKSCLSTQSQKVAGRPAKRVRWAPPLSAVVREEVYKDNYGNYVTVPTPEEIKEKERKQMREEMRASKGLLERPQTTYNAFDLEILSGFDDLSYVV</sequence>